<sequence length="970" mass="106690">MSAGTIKYLCIFIAICILNACKVIKHPVEIKAGGRAGIISVHPNDNKTMLVASETGGLFKTTDGGEHWSHVSGLPSYLVNSVAYSPTNPDIVIATTWARYRIGETGIWRSTNGGRSWSIPTSSRMQPSEKCADVIRSYGIAFEPNNENKIYVGTDCGLAISNDKGETWSHIRLDPALSPIHNKLQNRVTAVLALPNNKVLATGQDGIWHSEDQGATWTKASTGPNEGSRWEIQAFAVSPYDNQHIFLTHLANRKSKLYLSINGGIDWNLQVEFEKPWARPLFVRTARFGIPNPPKYIVYFGEGTRVMQGIFNHGATPSLLGSWTKLKTNHPDPSDIAIHSNGRTPLLLTTDGGVHTLQNGEWRMNGAGSNGFDALQITEITGQTVQGPRNPHNDLYFGTQDNNIYASANDGTTWPFSICCEGFFLRVPPKSAWHLNTKVTGVKCGGCTDFIADAHLSNQKKWPSPPDEDTLDDDDGDPFLLPTPGHYIQQAINNDESPIIHKFKLTKNTGATWEDSFIVDPTPISIPVIAGSSSDPSIYQVVRRPGRTTNGLIKHGLIRVQGVYNDLGTTSITNADITGLGGLGTFATMFAWYSVLGVNPRFTNQLIAPDVESEQMKFSHDGGQTWHAHEQLTDLVTDNGKFAFSERQFPIVTVVKYDPYNPCHVLVGTSQNGIFQSINGGVTWKKIKKSDQVTNVSCFYFPPKGKIWVSTYGRGLWKLRLPRGKGCMKFDMPLPQELVHPLEWDINTGRRFPFTWPPDKDKWCSGCEYIIAKHGVITGFQSRGGLLQKVSISGGFINQYNNSGEEIPLRIPNDYANLKQKLTVKEILKDSAITKQTSGPIRGILIEGTKLRGIITSGTDLPVEPQRIPYIEVLSQTNIGGLATVLAGDMMTISGKGFEKTINNQTTVSILIEDIVVAEDVEVLENGVFRVQVKIPGLSSGSYSIKARQQHGSRVSIDQTAFLVVSKDEE</sequence>
<dbReference type="EMBL" id="VIKU02000003">
    <property type="protein sequence ID" value="NHF59985.1"/>
    <property type="molecule type" value="Genomic_DNA"/>
</dbReference>
<organism evidence="1 2">
    <name type="scientific">Pelagihabitans pacificus</name>
    <dbReference type="NCBI Taxonomy" id="2696054"/>
    <lineage>
        <taxon>Bacteria</taxon>
        <taxon>Pseudomonadati</taxon>
        <taxon>Bacteroidota</taxon>
        <taxon>Flavobacteriia</taxon>
        <taxon>Flavobacteriales</taxon>
        <taxon>Flavobacteriaceae</taxon>
        <taxon>Pelagihabitans</taxon>
    </lineage>
</organism>
<dbReference type="SUPFAM" id="SSF110296">
    <property type="entry name" value="Oligoxyloglucan reducing end-specific cellobiohydrolase"/>
    <property type="match status" value="1"/>
</dbReference>
<protein>
    <recommendedName>
        <fullName evidence="3">Sortilin N-terminal domain-containing protein</fullName>
    </recommendedName>
</protein>
<dbReference type="Pfam" id="PF02012">
    <property type="entry name" value="BNR"/>
    <property type="match status" value="1"/>
</dbReference>
<reference evidence="1" key="2">
    <citation type="submission" date="2020-03" db="EMBL/GenBank/DDBJ databases">
        <title>Flavobacteriaceae bacterium strain TP-CH-4, a member of the family Flavobacteriaceae isolated from a deep-sea seamount.</title>
        <authorList>
            <person name="Zhang D.-C."/>
        </authorList>
    </citation>
    <scope>NUCLEOTIDE SEQUENCE</scope>
    <source>
        <strain evidence="1">TP-CH-4</strain>
    </source>
</reference>
<reference evidence="1" key="1">
    <citation type="submission" date="2019-07" db="EMBL/GenBank/DDBJ databases">
        <authorList>
            <person name="De-Chao Zhang Q."/>
        </authorList>
    </citation>
    <scope>NUCLEOTIDE SEQUENCE</scope>
    <source>
        <strain evidence="1">TP-CH-4</strain>
    </source>
</reference>
<dbReference type="InterPro" id="IPR015943">
    <property type="entry name" value="WD40/YVTN_repeat-like_dom_sf"/>
</dbReference>
<dbReference type="PANTHER" id="PTHR43739:SF5">
    <property type="entry name" value="EXO-ALPHA-SIALIDASE"/>
    <property type="match status" value="1"/>
</dbReference>
<dbReference type="GO" id="GO:0010411">
    <property type="term" value="P:xyloglucan metabolic process"/>
    <property type="evidence" value="ECO:0007669"/>
    <property type="project" value="TreeGrafter"/>
</dbReference>
<evidence type="ECO:0000313" key="1">
    <source>
        <dbReference type="EMBL" id="NHF59985.1"/>
    </source>
</evidence>
<dbReference type="Gene3D" id="2.130.10.10">
    <property type="entry name" value="YVTN repeat-like/Quinoprotein amine dehydrogenase"/>
    <property type="match status" value="4"/>
</dbReference>
<dbReference type="InterPro" id="IPR036278">
    <property type="entry name" value="Sialidase_sf"/>
</dbReference>
<dbReference type="RefSeq" id="WP_166204892.1">
    <property type="nucleotide sequence ID" value="NZ_VIKU02000003.1"/>
</dbReference>
<dbReference type="InterPro" id="IPR052025">
    <property type="entry name" value="Xyloglucanase_GH74"/>
</dbReference>
<keyword evidence="2" id="KW-1185">Reference proteome</keyword>
<dbReference type="InterPro" id="IPR002860">
    <property type="entry name" value="BNR_rpt"/>
</dbReference>
<dbReference type="CDD" id="cd15482">
    <property type="entry name" value="Sialidase_non-viral"/>
    <property type="match status" value="1"/>
</dbReference>
<gene>
    <name evidence="1" type="ORF">FK220_011575</name>
</gene>
<dbReference type="AlphaFoldDB" id="A0A967E6U5"/>
<accession>A0A967E6U5</accession>
<name>A0A967E6U5_9FLAO</name>
<dbReference type="SUPFAM" id="SSF50939">
    <property type="entry name" value="Sialidases"/>
    <property type="match status" value="1"/>
</dbReference>
<evidence type="ECO:0000313" key="2">
    <source>
        <dbReference type="Proteomes" id="UP000707206"/>
    </source>
</evidence>
<dbReference type="PANTHER" id="PTHR43739">
    <property type="entry name" value="XYLOGLUCANASE (EUROFUNG)"/>
    <property type="match status" value="1"/>
</dbReference>
<dbReference type="Proteomes" id="UP000707206">
    <property type="component" value="Unassembled WGS sequence"/>
</dbReference>
<comment type="caution">
    <text evidence="1">The sequence shown here is derived from an EMBL/GenBank/DDBJ whole genome shotgun (WGS) entry which is preliminary data.</text>
</comment>
<proteinExistence type="predicted"/>
<evidence type="ECO:0008006" key="3">
    <source>
        <dbReference type="Google" id="ProtNLM"/>
    </source>
</evidence>